<organism evidence="3 4">
    <name type="scientific">Azotobacter beijerinckii</name>
    <dbReference type="NCBI Taxonomy" id="170623"/>
    <lineage>
        <taxon>Bacteria</taxon>
        <taxon>Pseudomonadati</taxon>
        <taxon>Pseudomonadota</taxon>
        <taxon>Gammaproteobacteria</taxon>
        <taxon>Pseudomonadales</taxon>
        <taxon>Pseudomonadaceae</taxon>
        <taxon>Azotobacter</taxon>
    </lineage>
</organism>
<dbReference type="SUPFAM" id="SSF69118">
    <property type="entry name" value="AhpD-like"/>
    <property type="match status" value="1"/>
</dbReference>
<dbReference type="PANTHER" id="PTHR33570">
    <property type="entry name" value="4-CARBOXYMUCONOLACTONE DECARBOXYLASE FAMILY PROTEIN"/>
    <property type="match status" value="1"/>
</dbReference>
<dbReference type="InterPro" id="IPR052512">
    <property type="entry name" value="4CMD/NDH-1_regulator"/>
</dbReference>
<dbReference type="RefSeq" id="WP_090901446.1">
    <property type="nucleotide sequence ID" value="NZ_FNYO01000048.1"/>
</dbReference>
<evidence type="ECO:0000313" key="3">
    <source>
        <dbReference type="EMBL" id="SEJ18426.1"/>
    </source>
</evidence>
<dbReference type="GO" id="GO:0051920">
    <property type="term" value="F:peroxiredoxin activity"/>
    <property type="evidence" value="ECO:0007669"/>
    <property type="project" value="InterPro"/>
</dbReference>
<reference evidence="3 4" key="1">
    <citation type="submission" date="2016-10" db="EMBL/GenBank/DDBJ databases">
        <authorList>
            <person name="de Groot N.N."/>
        </authorList>
    </citation>
    <scope>NUCLEOTIDE SEQUENCE [LARGE SCALE GENOMIC DNA]</scope>
    <source>
        <strain evidence="3 4">DSM 1041</strain>
    </source>
</reference>
<evidence type="ECO:0000313" key="4">
    <source>
        <dbReference type="Proteomes" id="UP000199005"/>
    </source>
</evidence>
<evidence type="ECO:0000259" key="2">
    <source>
        <dbReference type="Pfam" id="PF02627"/>
    </source>
</evidence>
<feature type="domain" description="Carboxymuconolactone decarboxylase-like" evidence="2">
    <location>
        <begin position="17"/>
        <end position="85"/>
    </location>
</feature>
<name>A0A1H6WRJ2_9GAMM</name>
<protein>
    <submittedName>
        <fullName evidence="3">4-carboxymuconolactone decarboxylase</fullName>
    </submittedName>
</protein>
<evidence type="ECO:0000256" key="1">
    <source>
        <dbReference type="SAM" id="MobiDB-lite"/>
    </source>
</evidence>
<feature type="region of interest" description="Disordered" evidence="1">
    <location>
        <begin position="88"/>
        <end position="112"/>
    </location>
</feature>
<accession>A0A1H6WRJ2</accession>
<dbReference type="Pfam" id="PF02627">
    <property type="entry name" value="CMD"/>
    <property type="match status" value="1"/>
</dbReference>
<dbReference type="Gene3D" id="1.20.1290.10">
    <property type="entry name" value="AhpD-like"/>
    <property type="match status" value="1"/>
</dbReference>
<dbReference type="EMBL" id="FNYO01000048">
    <property type="protein sequence ID" value="SEJ18426.1"/>
    <property type="molecule type" value="Genomic_DNA"/>
</dbReference>
<dbReference type="Proteomes" id="UP000199005">
    <property type="component" value="Unassembled WGS sequence"/>
</dbReference>
<gene>
    <name evidence="3" type="ORF">SAMN04244579_03416</name>
</gene>
<dbReference type="InterPro" id="IPR003779">
    <property type="entry name" value="CMD-like"/>
</dbReference>
<dbReference type="AlphaFoldDB" id="A0A1H6WRJ2"/>
<sequence length="112" mass="12052">MSDKLSTAHKVFAHIAPALADHTDQVLFGDVRERPGLSPRDRSLITVANLVAMSRASELPVHLKAALENGVSREELIEVIAHSAFSRRPAPEAAGDASHMMNEQASGLHGEH</sequence>
<dbReference type="InterPro" id="IPR029032">
    <property type="entry name" value="AhpD-like"/>
</dbReference>
<dbReference type="PANTHER" id="PTHR33570:SF9">
    <property type="entry name" value="BLL4600 PROTEIN"/>
    <property type="match status" value="1"/>
</dbReference>
<proteinExistence type="predicted"/>
<dbReference type="STRING" id="170623.SAMN04244579_03416"/>